<gene>
    <name evidence="1" type="ORF">GC105_16005</name>
</gene>
<comment type="caution">
    <text evidence="1">The sequence shown here is derived from an EMBL/GenBank/DDBJ whole genome shotgun (WGS) entry which is preliminary data.</text>
</comment>
<dbReference type="AlphaFoldDB" id="A0A6A7KD64"/>
<dbReference type="RefSeq" id="WP_152806841.1">
    <property type="nucleotide sequence ID" value="NZ_WHNX01000053.1"/>
</dbReference>
<evidence type="ECO:0000313" key="1">
    <source>
        <dbReference type="EMBL" id="MPW27271.1"/>
    </source>
</evidence>
<sequence>MKKQYNKLVRDGVPQIIIESGRQCKTRTLSDQEYKEALLTKIVEEVEEFRTSNSEEELADIYEVLDSLIEFLQYEPMHIDYLKMKKKENRGSFKDRIFLEDVVE</sequence>
<evidence type="ECO:0008006" key="3">
    <source>
        <dbReference type="Google" id="ProtNLM"/>
    </source>
</evidence>
<keyword evidence="2" id="KW-1185">Reference proteome</keyword>
<reference evidence="1 2" key="1">
    <citation type="submission" date="2019-10" db="EMBL/GenBank/DDBJ databases">
        <title>Alkalibaculum tamaniensis sp.nov., a new alkaliphilic acetogen, isolated on methoxylated aromatics from a mud volcano.</title>
        <authorList>
            <person name="Khomyakova M.A."/>
            <person name="Merkel A.Y."/>
            <person name="Bonch-Osmolovskaya E.A."/>
            <person name="Slobodkin A.I."/>
        </authorList>
    </citation>
    <scope>NUCLEOTIDE SEQUENCE [LARGE SCALE GENOMIC DNA]</scope>
    <source>
        <strain evidence="1 2">M08DMB</strain>
    </source>
</reference>
<name>A0A6A7KD64_9FIRM</name>
<dbReference type="EMBL" id="WHNX01000053">
    <property type="protein sequence ID" value="MPW27271.1"/>
    <property type="molecule type" value="Genomic_DNA"/>
</dbReference>
<organism evidence="1 2">
    <name type="scientific">Alkalibaculum sporogenes</name>
    <dbReference type="NCBI Taxonomy" id="2655001"/>
    <lineage>
        <taxon>Bacteria</taxon>
        <taxon>Bacillati</taxon>
        <taxon>Bacillota</taxon>
        <taxon>Clostridia</taxon>
        <taxon>Eubacteriales</taxon>
        <taxon>Eubacteriaceae</taxon>
        <taxon>Alkalibaculum</taxon>
    </lineage>
</organism>
<evidence type="ECO:0000313" key="2">
    <source>
        <dbReference type="Proteomes" id="UP000440004"/>
    </source>
</evidence>
<accession>A0A6A7KD64</accession>
<protein>
    <recommendedName>
        <fullName evidence="3">Phosphoribosyl-ATP pyrophosphohydrolase</fullName>
    </recommendedName>
</protein>
<proteinExistence type="predicted"/>
<dbReference type="InterPro" id="IPR038735">
    <property type="entry name" value="MSMEG_1276-like_NTP-PPase_dom"/>
</dbReference>
<dbReference type="CDD" id="cd11532">
    <property type="entry name" value="NTP-PPase_COG4997"/>
    <property type="match status" value="1"/>
</dbReference>
<dbReference type="Proteomes" id="UP000440004">
    <property type="component" value="Unassembled WGS sequence"/>
</dbReference>